<sequence length="278" mass="29823">MAAATLLSLFGRLRRPFPVPARTASAAWRSRGQGRPAGRRAKRAFLDGGEHGRTLWFAGRSARTSRAWRAAVLSLLLTSCGYCASAEPRAVASISPRRALIGEAVEEAAARFGLPVSWIEAVIAAESGGDPFALSPKGAMGLMQLMPPTWRELSVELGLGPDPFQHRDNILAGAAYLRRLYDRFGRSGFLAAYNAGPARYQAVLDGQRKLPAETIAYVAAVESRIDRSVAGIPGLVPPKISDWRAAGIFVSPISAQPPSVDRRTLTTVMDPPEPAVRP</sequence>
<organism evidence="4 5">
    <name type="scientific">Caulobacter hibisci</name>
    <dbReference type="NCBI Taxonomy" id="2035993"/>
    <lineage>
        <taxon>Bacteria</taxon>
        <taxon>Pseudomonadati</taxon>
        <taxon>Pseudomonadota</taxon>
        <taxon>Alphaproteobacteria</taxon>
        <taxon>Caulobacterales</taxon>
        <taxon>Caulobacteraceae</taxon>
        <taxon>Caulobacter</taxon>
    </lineage>
</organism>
<comment type="similarity">
    <text evidence="1">Belongs to the transglycosylase Slt family.</text>
</comment>
<dbReference type="SUPFAM" id="SSF53955">
    <property type="entry name" value="Lysozyme-like"/>
    <property type="match status" value="1"/>
</dbReference>
<dbReference type="PANTHER" id="PTHR37423:SF2">
    <property type="entry name" value="MEMBRANE-BOUND LYTIC MUREIN TRANSGLYCOSYLASE C"/>
    <property type="match status" value="1"/>
</dbReference>
<gene>
    <name evidence="4" type="ORF">I4Q42_24205</name>
</gene>
<dbReference type="PANTHER" id="PTHR37423">
    <property type="entry name" value="SOLUBLE LYTIC MUREIN TRANSGLYCOSYLASE-RELATED"/>
    <property type="match status" value="1"/>
</dbReference>
<evidence type="ECO:0000256" key="1">
    <source>
        <dbReference type="ARBA" id="ARBA00007734"/>
    </source>
</evidence>
<dbReference type="RefSeq" id="WP_198578669.1">
    <property type="nucleotide sequence ID" value="NZ_JADWOX010000027.1"/>
</dbReference>
<dbReference type="CDD" id="cd00254">
    <property type="entry name" value="LT-like"/>
    <property type="match status" value="1"/>
</dbReference>
<dbReference type="EMBL" id="JADWOX010000027">
    <property type="protein sequence ID" value="MBI1686782.1"/>
    <property type="molecule type" value="Genomic_DNA"/>
</dbReference>
<dbReference type="Proteomes" id="UP000639859">
    <property type="component" value="Unassembled WGS sequence"/>
</dbReference>
<name>A0ABS0T7E8_9CAUL</name>
<comment type="similarity">
    <text evidence="2">Belongs to the virb1 family.</text>
</comment>
<evidence type="ECO:0000259" key="3">
    <source>
        <dbReference type="Pfam" id="PF01464"/>
    </source>
</evidence>
<dbReference type="InterPro" id="IPR023346">
    <property type="entry name" value="Lysozyme-like_dom_sf"/>
</dbReference>
<proteinExistence type="inferred from homology"/>
<comment type="caution">
    <text evidence="4">The sequence shown here is derived from an EMBL/GenBank/DDBJ whole genome shotgun (WGS) entry which is preliminary data.</text>
</comment>
<protein>
    <submittedName>
        <fullName evidence="4">Lytic transglycosylase domain-containing protein</fullName>
    </submittedName>
</protein>
<keyword evidence="5" id="KW-1185">Reference proteome</keyword>
<accession>A0ABS0T7E8</accession>
<evidence type="ECO:0000256" key="2">
    <source>
        <dbReference type="ARBA" id="ARBA00009387"/>
    </source>
</evidence>
<dbReference type="Gene3D" id="1.10.530.10">
    <property type="match status" value="1"/>
</dbReference>
<evidence type="ECO:0000313" key="4">
    <source>
        <dbReference type="EMBL" id="MBI1686782.1"/>
    </source>
</evidence>
<dbReference type="Pfam" id="PF01464">
    <property type="entry name" value="SLT"/>
    <property type="match status" value="1"/>
</dbReference>
<feature type="domain" description="Transglycosylase SLT" evidence="3">
    <location>
        <begin position="104"/>
        <end position="210"/>
    </location>
</feature>
<dbReference type="InterPro" id="IPR008258">
    <property type="entry name" value="Transglycosylase_SLT_dom_1"/>
</dbReference>
<reference evidence="4 5" key="1">
    <citation type="submission" date="2020-11" db="EMBL/GenBank/DDBJ databases">
        <title>genome sequence of strain KACC 18849.</title>
        <authorList>
            <person name="Gao J."/>
            <person name="Zhang X."/>
        </authorList>
    </citation>
    <scope>NUCLEOTIDE SEQUENCE [LARGE SCALE GENOMIC DNA]</scope>
    <source>
        <strain evidence="4 5">KACC 18849</strain>
    </source>
</reference>
<evidence type="ECO:0000313" key="5">
    <source>
        <dbReference type="Proteomes" id="UP000639859"/>
    </source>
</evidence>